<dbReference type="PANTHER" id="PTHR48449:SF1">
    <property type="entry name" value="DUF1985 DOMAIN-CONTAINING PROTEIN"/>
    <property type="match status" value="1"/>
</dbReference>
<gene>
    <name evidence="6" type="ORF">LWI28_011717</name>
</gene>
<organism evidence="6 7">
    <name type="scientific">Acer negundo</name>
    <name type="common">Box elder</name>
    <dbReference type="NCBI Taxonomy" id="4023"/>
    <lineage>
        <taxon>Eukaryota</taxon>
        <taxon>Viridiplantae</taxon>
        <taxon>Streptophyta</taxon>
        <taxon>Embryophyta</taxon>
        <taxon>Tracheophyta</taxon>
        <taxon>Spermatophyta</taxon>
        <taxon>Magnoliopsida</taxon>
        <taxon>eudicotyledons</taxon>
        <taxon>Gunneridae</taxon>
        <taxon>Pentapetalae</taxon>
        <taxon>rosids</taxon>
        <taxon>malvids</taxon>
        <taxon>Sapindales</taxon>
        <taxon>Sapindaceae</taxon>
        <taxon>Hippocastanoideae</taxon>
        <taxon>Acereae</taxon>
        <taxon>Acer</taxon>
    </lineage>
</organism>
<dbReference type="Pfam" id="PF09331">
    <property type="entry name" value="DUF1985"/>
    <property type="match status" value="1"/>
</dbReference>
<dbReference type="PANTHER" id="PTHR48449">
    <property type="entry name" value="DUF1985 DOMAIN-CONTAINING PROTEIN"/>
    <property type="match status" value="1"/>
</dbReference>
<dbReference type="Pfam" id="PF02902">
    <property type="entry name" value="Peptidase_C48"/>
    <property type="match status" value="1"/>
</dbReference>
<feature type="compositionally biased region" description="Low complexity" evidence="4">
    <location>
        <begin position="689"/>
        <end position="707"/>
    </location>
</feature>
<sequence length="1045" mass="120432">MQMRYQLKESLKTPVREWFKGKIIRHDHFHDLVDIDNALNSVPEHLRIEDRRRYTESCFGHFLMMHREIHFSTGIVHRLLLRELHHDGPEDEMRFLLGKHSVRFSKVEFYLITGLKFGVIPDTARYDMVENGIHERYFQCRDIEFEELRAVLRIGIFVEQYDAVKLCLLFMLNWILMGVDERDRVPVWQWRLVEDLDAFDAFPWGAHVYRRSIYCFKHALDGRRERFEQRQQERGADVHTTETYNIYGLPHALLIFAFEVIPELGNKKCGIRRAISELPPPRILKWELSQRPWGRKLDGIFTERMFARRELVLTSVEMAQPYYEGIYLGGSLYDTDVSDIPSHVPEHERCRSAGPIDMEGAYSRPSDIEGAYSGPSDKEGPYSGPSDRDGAYSGANDTEGSDQEGGSRSPVRHRPVRFTLPRQSRPRGDSVLEGRNESPERHRRVRFTMPRQSRLGGDSRGGVGGHPHGWDGKFAEVIDAVQSLRVDMMEAIRKSDEKRDQQYQELLDMIRALQGQGQGQGQGQTSQSRMDGPPFDDHHKDFSPTGRTGTHQHGIDPQITHEQTPTTEAHTADTMPPPVIPDDSAGTETGLLVRELPGGSVPHVLPHDLAHGSSSQRTPPPVDPSAVRQLKRSRRNSPTHQRDTGRESDTRRDRSSSERSPSRRDTQREISSSHHSPPHRDTRRHRSSSQRSPLHSSPQRQRSSSLHTPPVESSSGACSPPQIQRQLRVRRPGWQLMSPYTDPCRPKKPRTSPASSVHAFKPYDLLDPDHVTAYQAYKRNTTGELRDVDIHIPVGVTWFQRFQTNFMELEDTHIDAYLLILRKRQRAYPTVYAQRVNVLDSQFYVTSCTSWLDIKWERMFGSGVAAPPKEWSMLKHKWHDDDLKTVRGLLPAGNQSWHAVDWVMIPCNLGRNHCVLASVDLTQGKIYLLDPFRQEVPWEYRNKQVASLRWFIPSMLHQVEFHSNRTKDDVTYSLSKKAFRMSIMDGSRRVPQQHQGGNCGAHTLRLAEYLLANKKEFDWKEEDMGTIREKMAVEVYCNSLHNTVV</sequence>
<dbReference type="Proteomes" id="UP001064489">
    <property type="component" value="Chromosome 11"/>
</dbReference>
<evidence type="ECO:0000256" key="1">
    <source>
        <dbReference type="ARBA" id="ARBA00005234"/>
    </source>
</evidence>
<reference evidence="6" key="2">
    <citation type="submission" date="2023-02" db="EMBL/GenBank/DDBJ databases">
        <authorList>
            <person name="Swenson N.G."/>
            <person name="Wegrzyn J.L."/>
            <person name="Mcevoy S.L."/>
        </authorList>
    </citation>
    <scope>NUCLEOTIDE SEQUENCE</scope>
    <source>
        <strain evidence="6">91603</strain>
        <tissue evidence="6">Leaf</tissue>
    </source>
</reference>
<feature type="region of interest" description="Disordered" evidence="4">
    <location>
        <begin position="515"/>
        <end position="756"/>
    </location>
</feature>
<dbReference type="AlphaFoldDB" id="A0AAD5I5U7"/>
<feature type="region of interest" description="Disordered" evidence="4">
    <location>
        <begin position="339"/>
        <end position="470"/>
    </location>
</feature>
<dbReference type="Gene3D" id="3.40.395.10">
    <property type="entry name" value="Adenoviral Proteinase, Chain A"/>
    <property type="match status" value="1"/>
</dbReference>
<feature type="compositionally biased region" description="Basic and acidic residues" evidence="4">
    <location>
        <begin position="640"/>
        <end position="672"/>
    </location>
</feature>
<evidence type="ECO:0000259" key="5">
    <source>
        <dbReference type="PROSITE" id="PS50600"/>
    </source>
</evidence>
<feature type="compositionally biased region" description="Polar residues" evidence="4">
    <location>
        <begin position="560"/>
        <end position="569"/>
    </location>
</feature>
<dbReference type="InterPro" id="IPR003653">
    <property type="entry name" value="Peptidase_C48_C"/>
</dbReference>
<dbReference type="SUPFAM" id="SSF54001">
    <property type="entry name" value="Cysteine proteinases"/>
    <property type="match status" value="1"/>
</dbReference>
<name>A0AAD5I5U7_ACENE</name>
<evidence type="ECO:0000256" key="3">
    <source>
        <dbReference type="ARBA" id="ARBA00022801"/>
    </source>
</evidence>
<comment type="similarity">
    <text evidence="1">Belongs to the peptidase C48 family.</text>
</comment>
<dbReference type="InterPro" id="IPR038765">
    <property type="entry name" value="Papain-like_cys_pep_sf"/>
</dbReference>
<reference evidence="6" key="1">
    <citation type="journal article" date="2022" name="Plant J.">
        <title>Strategies of tolerance reflected in two North American maple genomes.</title>
        <authorList>
            <person name="McEvoy S.L."/>
            <person name="Sezen U.U."/>
            <person name="Trouern-Trend A."/>
            <person name="McMahon S.M."/>
            <person name="Schaberg P.G."/>
            <person name="Yang J."/>
            <person name="Wegrzyn J.L."/>
            <person name="Swenson N.G."/>
        </authorList>
    </citation>
    <scope>NUCLEOTIDE SEQUENCE</scope>
    <source>
        <strain evidence="6">91603</strain>
    </source>
</reference>
<proteinExistence type="inferred from homology"/>
<dbReference type="EMBL" id="JAJSOW010000108">
    <property type="protein sequence ID" value="KAI9153461.1"/>
    <property type="molecule type" value="Genomic_DNA"/>
</dbReference>
<accession>A0AAD5I5U7</accession>
<evidence type="ECO:0000313" key="6">
    <source>
        <dbReference type="EMBL" id="KAI9153461.1"/>
    </source>
</evidence>
<dbReference type="PROSITE" id="PS50600">
    <property type="entry name" value="ULP_PROTEASE"/>
    <property type="match status" value="1"/>
</dbReference>
<keyword evidence="7" id="KW-1185">Reference proteome</keyword>
<feature type="compositionally biased region" description="Basic and acidic residues" evidence="4">
    <location>
        <begin position="376"/>
        <end position="390"/>
    </location>
</feature>
<dbReference type="GO" id="GO:0006508">
    <property type="term" value="P:proteolysis"/>
    <property type="evidence" value="ECO:0007669"/>
    <property type="project" value="UniProtKB-KW"/>
</dbReference>
<evidence type="ECO:0000313" key="7">
    <source>
        <dbReference type="Proteomes" id="UP001064489"/>
    </source>
</evidence>
<comment type="caution">
    <text evidence="6">The sequence shown here is derived from an EMBL/GenBank/DDBJ whole genome shotgun (WGS) entry which is preliminary data.</text>
</comment>
<protein>
    <recommendedName>
        <fullName evidence="5">Ubiquitin-like protease family profile domain-containing protein</fullName>
    </recommendedName>
</protein>
<evidence type="ECO:0000256" key="4">
    <source>
        <dbReference type="SAM" id="MobiDB-lite"/>
    </source>
</evidence>
<dbReference type="InterPro" id="IPR015410">
    <property type="entry name" value="DUF1985"/>
</dbReference>
<feature type="domain" description="Ubiquitin-like protease family profile" evidence="5">
    <location>
        <begin position="792"/>
        <end position="1010"/>
    </location>
</feature>
<keyword evidence="2" id="KW-0645">Protease</keyword>
<keyword evidence="3" id="KW-0378">Hydrolase</keyword>
<evidence type="ECO:0000256" key="2">
    <source>
        <dbReference type="ARBA" id="ARBA00022670"/>
    </source>
</evidence>
<dbReference type="GO" id="GO:0008234">
    <property type="term" value="F:cysteine-type peptidase activity"/>
    <property type="evidence" value="ECO:0007669"/>
    <property type="project" value="InterPro"/>
</dbReference>
<feature type="compositionally biased region" description="Polar residues" evidence="4">
    <location>
        <begin position="711"/>
        <end position="725"/>
    </location>
</feature>
<feature type="compositionally biased region" description="Basic and acidic residues" evidence="4">
    <location>
        <begin position="426"/>
        <end position="440"/>
    </location>
</feature>
<feature type="compositionally biased region" description="Gly residues" evidence="4">
    <location>
        <begin position="458"/>
        <end position="467"/>
    </location>
</feature>